<proteinExistence type="predicted"/>
<dbReference type="Gene3D" id="4.10.60.10">
    <property type="entry name" value="Zinc finger, CCHC-type"/>
    <property type="match status" value="1"/>
</dbReference>
<evidence type="ECO:0000313" key="4">
    <source>
        <dbReference type="EMBL" id="CDJ67534.1"/>
    </source>
</evidence>
<dbReference type="AlphaFoldDB" id="U6MYH8"/>
<feature type="non-terminal residue" evidence="4">
    <location>
        <position position="294"/>
    </location>
</feature>
<keyword evidence="1" id="KW-0479">Metal-binding</keyword>
<organism evidence="4 5">
    <name type="scientific">Eimeria necatrix</name>
    <dbReference type="NCBI Taxonomy" id="51315"/>
    <lineage>
        <taxon>Eukaryota</taxon>
        <taxon>Sar</taxon>
        <taxon>Alveolata</taxon>
        <taxon>Apicomplexa</taxon>
        <taxon>Conoidasida</taxon>
        <taxon>Coccidia</taxon>
        <taxon>Eucoccidiorida</taxon>
        <taxon>Eimeriorina</taxon>
        <taxon>Eimeriidae</taxon>
        <taxon>Eimeria</taxon>
    </lineage>
</organism>
<feature type="region of interest" description="Disordered" evidence="2">
    <location>
        <begin position="1"/>
        <end position="26"/>
    </location>
</feature>
<evidence type="ECO:0000256" key="1">
    <source>
        <dbReference type="PROSITE-ProRule" id="PRU00047"/>
    </source>
</evidence>
<evidence type="ECO:0000313" key="5">
    <source>
        <dbReference type="Proteomes" id="UP000030754"/>
    </source>
</evidence>
<keyword evidence="1" id="KW-0862">Zinc</keyword>
<evidence type="ECO:0000256" key="2">
    <source>
        <dbReference type="SAM" id="MobiDB-lite"/>
    </source>
</evidence>
<dbReference type="GeneID" id="25473936"/>
<dbReference type="GO" id="GO:0008270">
    <property type="term" value="F:zinc ion binding"/>
    <property type="evidence" value="ECO:0007669"/>
    <property type="project" value="UniProtKB-KW"/>
</dbReference>
<dbReference type="VEuPathDB" id="ToxoDB:ENH_00037740"/>
<dbReference type="RefSeq" id="XP_013436001.1">
    <property type="nucleotide sequence ID" value="XM_013580547.1"/>
</dbReference>
<reference evidence="4" key="2">
    <citation type="submission" date="2013-10" db="EMBL/GenBank/DDBJ databases">
        <authorList>
            <person name="Aslett M."/>
        </authorList>
    </citation>
    <scope>NUCLEOTIDE SEQUENCE [LARGE SCALE GENOMIC DNA]</scope>
    <source>
        <strain evidence="4">Houghton</strain>
    </source>
</reference>
<feature type="domain" description="CCHC-type" evidence="3">
    <location>
        <begin position="264"/>
        <end position="279"/>
    </location>
</feature>
<dbReference type="GO" id="GO:0003676">
    <property type="term" value="F:nucleic acid binding"/>
    <property type="evidence" value="ECO:0007669"/>
    <property type="project" value="InterPro"/>
</dbReference>
<keyword evidence="5" id="KW-1185">Reference proteome</keyword>
<gene>
    <name evidence="4" type="ORF">ENH_00037740</name>
</gene>
<dbReference type="EMBL" id="HG724565">
    <property type="protein sequence ID" value="CDJ67534.1"/>
    <property type="molecule type" value="Genomic_DNA"/>
</dbReference>
<dbReference type="InterPro" id="IPR036875">
    <property type="entry name" value="Znf_CCHC_sf"/>
</dbReference>
<sequence length="294" mass="33690">MPTFAGTSEKPVEYHLEPPTKGVARPAPRVWERGAGGQNSPDMNQTCAEPGVTVSMRELVAMAREIARATQRSIGYEDGTNMKNFLDLAELDFLERGLEEQQWGEELKRYLKGDALGYWLYLRRTREPMTDWEYLKQCLCEHFGCITKERMIALMAENVWRGDHRAYSARFATIVAQGVSVAREHLVGFYLANLPDEIAQRLTEEGTRKFTDWQEAAAALAAMRAPWKDFCEDRLRYRREMEDAQRSRAYSRRDSGWNDIPDLRCYACSGKGHASRDCPLRNGATRRTGETCSR</sequence>
<accession>U6MYH8</accession>
<dbReference type="Proteomes" id="UP000030754">
    <property type="component" value="Unassembled WGS sequence"/>
</dbReference>
<keyword evidence="1" id="KW-0863">Zinc-finger</keyword>
<dbReference type="SUPFAM" id="SSF57756">
    <property type="entry name" value="Retrovirus zinc finger-like domains"/>
    <property type="match status" value="1"/>
</dbReference>
<evidence type="ECO:0000259" key="3">
    <source>
        <dbReference type="PROSITE" id="PS50158"/>
    </source>
</evidence>
<reference evidence="4" key="1">
    <citation type="submission" date="2013-10" db="EMBL/GenBank/DDBJ databases">
        <title>Genomic analysis of the causative agents of coccidiosis in chickens.</title>
        <authorList>
            <person name="Reid A.J."/>
            <person name="Blake D."/>
            <person name="Billington K."/>
            <person name="Browne H."/>
            <person name="Dunn M."/>
            <person name="Hung S."/>
            <person name="Kawahara F."/>
            <person name="Miranda-Saavedra D."/>
            <person name="Mourier T."/>
            <person name="Nagra H."/>
            <person name="Otto T.D."/>
            <person name="Rawlings N."/>
            <person name="Sanchez A."/>
            <person name="Sanders M."/>
            <person name="Subramaniam C."/>
            <person name="Tay Y."/>
            <person name="Dear P."/>
            <person name="Doerig C."/>
            <person name="Gruber A."/>
            <person name="Parkinson J."/>
            <person name="Shirley M."/>
            <person name="Wan K.L."/>
            <person name="Berriman M."/>
            <person name="Tomley F."/>
            <person name="Pain A."/>
        </authorList>
    </citation>
    <scope>NUCLEOTIDE SEQUENCE [LARGE SCALE GENOMIC DNA]</scope>
    <source>
        <strain evidence="4">Houghton</strain>
    </source>
</reference>
<protein>
    <recommendedName>
        <fullName evidence="3">CCHC-type domain-containing protein</fullName>
    </recommendedName>
</protein>
<name>U6MYH8_9EIME</name>
<dbReference type="PROSITE" id="PS50158">
    <property type="entry name" value="ZF_CCHC"/>
    <property type="match status" value="1"/>
</dbReference>
<dbReference type="InterPro" id="IPR001878">
    <property type="entry name" value="Znf_CCHC"/>
</dbReference>